<evidence type="ECO:0000313" key="2">
    <source>
        <dbReference type="EMBL" id="PYI38521.1"/>
    </source>
</evidence>
<feature type="transmembrane region" description="Helical" evidence="1">
    <location>
        <begin position="12"/>
        <end position="37"/>
    </location>
</feature>
<accession>A0A2V5IR69</accession>
<proteinExistence type="predicted"/>
<dbReference type="InterPro" id="IPR005226">
    <property type="entry name" value="UPF0014_fam"/>
</dbReference>
<protein>
    <submittedName>
        <fullName evidence="2">Uncharacterized protein</fullName>
    </submittedName>
</protein>
<keyword evidence="1" id="KW-0472">Membrane</keyword>
<dbReference type="Pfam" id="PF03649">
    <property type="entry name" value="UPF0014"/>
    <property type="match status" value="1"/>
</dbReference>
<keyword evidence="3" id="KW-1185">Reference proteome</keyword>
<keyword evidence="1" id="KW-1133">Transmembrane helix</keyword>
<sequence length="50" mass="5182">MILGGAAPLDAGLIQLLVLISLLLVNALAAAATPWLGCRQTWDRPARVSA</sequence>
<evidence type="ECO:0000256" key="1">
    <source>
        <dbReference type="SAM" id="Phobius"/>
    </source>
</evidence>
<name>A0A2V5IR69_9MICC</name>
<comment type="caution">
    <text evidence="2">The sequence shown here is derived from an EMBL/GenBank/DDBJ whole genome shotgun (WGS) entry which is preliminary data.</text>
</comment>
<reference evidence="2 3" key="1">
    <citation type="submission" date="2018-05" db="EMBL/GenBank/DDBJ databases">
        <title>Genetic diversity of glacier-inhabiting Cryobacterium bacteria in China and description of Cryobacterium mengkeensis sp. nov. and Arthrobacter glacialis sp. nov.</title>
        <authorList>
            <person name="Liu Q."/>
            <person name="Xin Y.-H."/>
        </authorList>
    </citation>
    <scope>NUCLEOTIDE SEQUENCE [LARGE SCALE GENOMIC DNA]</scope>
    <source>
        <strain evidence="2 3">B7</strain>
    </source>
</reference>
<dbReference type="AlphaFoldDB" id="A0A2V5IR69"/>
<dbReference type="EMBL" id="QJVC01000008">
    <property type="protein sequence ID" value="PYI38521.1"/>
    <property type="molecule type" value="Genomic_DNA"/>
</dbReference>
<dbReference type="Proteomes" id="UP000247980">
    <property type="component" value="Unassembled WGS sequence"/>
</dbReference>
<keyword evidence="1" id="KW-0812">Transmembrane</keyword>
<gene>
    <name evidence="2" type="ORF">CVS30_10265</name>
</gene>
<organism evidence="2 3">
    <name type="scientific">Arthrobacter psychrolactophilus</name>
    <dbReference type="NCBI Taxonomy" id="92442"/>
    <lineage>
        <taxon>Bacteria</taxon>
        <taxon>Bacillati</taxon>
        <taxon>Actinomycetota</taxon>
        <taxon>Actinomycetes</taxon>
        <taxon>Micrococcales</taxon>
        <taxon>Micrococcaceae</taxon>
        <taxon>Arthrobacter</taxon>
    </lineage>
</organism>
<evidence type="ECO:0000313" key="3">
    <source>
        <dbReference type="Proteomes" id="UP000247980"/>
    </source>
</evidence>